<proteinExistence type="inferred from homology"/>
<dbReference type="InterPro" id="IPR036291">
    <property type="entry name" value="NAD(P)-bd_dom_sf"/>
</dbReference>
<dbReference type="InterPro" id="IPR002347">
    <property type="entry name" value="SDR_fam"/>
</dbReference>
<dbReference type="SUPFAM" id="SSF51735">
    <property type="entry name" value="NAD(P)-binding Rossmann-fold domains"/>
    <property type="match status" value="1"/>
</dbReference>
<comment type="caution">
    <text evidence="4">The sequence shown here is derived from an EMBL/GenBank/DDBJ whole genome shotgun (WGS) entry which is preliminary data.</text>
</comment>
<dbReference type="PROSITE" id="PS00061">
    <property type="entry name" value="ADH_SHORT"/>
    <property type="match status" value="1"/>
</dbReference>
<reference evidence="4 5" key="1">
    <citation type="submission" date="2020-04" db="EMBL/GenBank/DDBJ databases">
        <title>Achromobacter ruhlandii genome sequencing and assembly.</title>
        <authorList>
            <person name="Martins R.C.R."/>
            <person name="Perdigao-Neto L.V."/>
            <person name="Levin A.S.S."/>
            <person name="Costa S.F."/>
        </authorList>
    </citation>
    <scope>NUCLEOTIDE SEQUENCE [LARGE SCALE GENOMIC DNA]</scope>
    <source>
        <strain evidence="4 5">9035ralo</strain>
    </source>
</reference>
<dbReference type="PRINTS" id="PR00081">
    <property type="entry name" value="GDHRDH"/>
</dbReference>
<evidence type="ECO:0000313" key="4">
    <source>
        <dbReference type="EMBL" id="NMU92861.1"/>
    </source>
</evidence>
<dbReference type="PANTHER" id="PTHR42879">
    <property type="entry name" value="3-OXOACYL-(ACYL-CARRIER-PROTEIN) REDUCTASE"/>
    <property type="match status" value="1"/>
</dbReference>
<feature type="non-terminal residue" evidence="4">
    <location>
        <position position="196"/>
    </location>
</feature>
<dbReference type="InterPro" id="IPR050259">
    <property type="entry name" value="SDR"/>
</dbReference>
<accession>A0A848NQQ5</accession>
<dbReference type="AlphaFoldDB" id="A0A848NQQ5"/>
<dbReference type="Gene3D" id="3.40.50.720">
    <property type="entry name" value="NAD(P)-binding Rossmann-like Domain"/>
    <property type="match status" value="1"/>
</dbReference>
<dbReference type="InterPro" id="IPR057326">
    <property type="entry name" value="KR_dom"/>
</dbReference>
<sequence>MNQDYLGQTFGLAGRTALVTGGARGLGFAIAAGLGQAGAGVVINDLSQAACDAACERLAAAGIAARSAVFDVADGAAVERAVARLDADGVAVDVLVSNAGNQNRKPVVEMAPAEWQALQNVHVNGAFHCARAVLPGMAARGFGRIVLMSSVAGQATMPNIAAYATAKGAIAAFTRALAVGYGGQGITCNALAPGVV</sequence>
<feature type="domain" description="Ketoreductase" evidence="3">
    <location>
        <begin position="15"/>
        <end position="194"/>
    </location>
</feature>
<dbReference type="SMART" id="SM00822">
    <property type="entry name" value="PKS_KR"/>
    <property type="match status" value="1"/>
</dbReference>
<dbReference type="EMBL" id="JABBZE010000457">
    <property type="protein sequence ID" value="NMU92861.1"/>
    <property type="molecule type" value="Genomic_DNA"/>
</dbReference>
<evidence type="ECO:0000313" key="5">
    <source>
        <dbReference type="Proteomes" id="UP000542405"/>
    </source>
</evidence>
<dbReference type="CDD" id="cd05233">
    <property type="entry name" value="SDR_c"/>
    <property type="match status" value="1"/>
</dbReference>
<protein>
    <submittedName>
        <fullName evidence="4">SDR family NAD(P)-dependent oxidoreductase</fullName>
    </submittedName>
</protein>
<dbReference type="Pfam" id="PF00106">
    <property type="entry name" value="adh_short"/>
    <property type="match status" value="1"/>
</dbReference>
<gene>
    <name evidence="4" type="ORF">HGQ98_25230</name>
</gene>
<dbReference type="InterPro" id="IPR020904">
    <property type="entry name" value="Sc_DH/Rdtase_CS"/>
</dbReference>
<dbReference type="Proteomes" id="UP000542405">
    <property type="component" value="Unassembled WGS sequence"/>
</dbReference>
<dbReference type="PRINTS" id="PR00080">
    <property type="entry name" value="SDRFAMILY"/>
</dbReference>
<evidence type="ECO:0000256" key="1">
    <source>
        <dbReference type="ARBA" id="ARBA00006484"/>
    </source>
</evidence>
<name>A0A848NQQ5_9BURK</name>
<organism evidence="4 5">
    <name type="scientific">Achromobacter ruhlandii</name>
    <dbReference type="NCBI Taxonomy" id="72557"/>
    <lineage>
        <taxon>Bacteria</taxon>
        <taxon>Pseudomonadati</taxon>
        <taxon>Pseudomonadota</taxon>
        <taxon>Betaproteobacteria</taxon>
        <taxon>Burkholderiales</taxon>
        <taxon>Alcaligenaceae</taxon>
        <taxon>Achromobacter</taxon>
    </lineage>
</organism>
<dbReference type="GO" id="GO:0032787">
    <property type="term" value="P:monocarboxylic acid metabolic process"/>
    <property type="evidence" value="ECO:0007669"/>
    <property type="project" value="UniProtKB-ARBA"/>
</dbReference>
<dbReference type="RefSeq" id="WP_169537674.1">
    <property type="nucleotide sequence ID" value="NZ_JABBZE010000457.1"/>
</dbReference>
<comment type="similarity">
    <text evidence="1 2">Belongs to the short-chain dehydrogenases/reductases (SDR) family.</text>
</comment>
<dbReference type="PANTHER" id="PTHR42879:SF2">
    <property type="entry name" value="3-OXOACYL-[ACYL-CARRIER-PROTEIN] REDUCTASE FABG"/>
    <property type="match status" value="1"/>
</dbReference>
<evidence type="ECO:0000259" key="3">
    <source>
        <dbReference type="SMART" id="SM00822"/>
    </source>
</evidence>
<evidence type="ECO:0000256" key="2">
    <source>
        <dbReference type="RuleBase" id="RU000363"/>
    </source>
</evidence>